<dbReference type="EMBL" id="NPDZ01000002">
    <property type="protein sequence ID" value="PJZ74339.1"/>
    <property type="molecule type" value="Genomic_DNA"/>
</dbReference>
<feature type="domain" description="Signal transduction histidine kinase subgroup 2 dimerisation and phosphoacceptor" evidence="9">
    <location>
        <begin position="174"/>
        <end position="240"/>
    </location>
</feature>
<keyword evidence="8" id="KW-0812">Transmembrane</keyword>
<dbReference type="Pfam" id="PF07568">
    <property type="entry name" value="HisKA_2"/>
    <property type="match status" value="1"/>
</dbReference>
<dbReference type="InterPro" id="IPR011495">
    <property type="entry name" value="Sig_transdc_His_kin_sub2_dim/P"/>
</dbReference>
<dbReference type="EC" id="2.7.13.3" evidence="2"/>
<feature type="transmembrane region" description="Helical" evidence="8">
    <location>
        <begin position="114"/>
        <end position="131"/>
    </location>
</feature>
<evidence type="ECO:0000313" key="13">
    <source>
        <dbReference type="Proteomes" id="UP000231990"/>
    </source>
</evidence>
<keyword evidence="3" id="KW-0597">Phosphoprotein</keyword>
<evidence type="ECO:0000256" key="6">
    <source>
        <dbReference type="ARBA" id="ARBA00022777"/>
    </source>
</evidence>
<organism evidence="11 13">
    <name type="scientific">Leptospira perolatii</name>
    <dbReference type="NCBI Taxonomy" id="2023191"/>
    <lineage>
        <taxon>Bacteria</taxon>
        <taxon>Pseudomonadati</taxon>
        <taxon>Spirochaetota</taxon>
        <taxon>Spirochaetia</taxon>
        <taxon>Leptospirales</taxon>
        <taxon>Leptospiraceae</taxon>
        <taxon>Leptospira</taxon>
    </lineage>
</organism>
<sequence>MFDFKDAIKFSKQKYLLVACILLFIVSVSIITIEFFLNIPFRRPGFAVAAFGTAGAIVLLISGRYRVATIYCSVLFSVAIGVGTFFGPSARNVNSWYPVFFFYHLFFTSRKHTIAALGGCVSLVLIHFYFYRAPSELGVLFDSLGALLVLSLLGLAISKAMEQVIEDKDVLLKELHHRVRNNLQVMLGMISLLKDSEDSLDLEEALSSLERKILALSNVHSHAHVSRDFSHVFMKEVFASYLPRILPRAGNRLRLDFQDANTLLNVREASIVAMIAGEVLVHCIDNDEKSSDLIRVGLTWNHVDEYILSMEGAILPDGKGREFIEMLVQQLKGELDVDQKTPGSCIVRFKSTK</sequence>
<accession>A0A2M9ZQU6</accession>
<evidence type="ECO:0000256" key="1">
    <source>
        <dbReference type="ARBA" id="ARBA00000085"/>
    </source>
</evidence>
<evidence type="ECO:0000256" key="2">
    <source>
        <dbReference type="ARBA" id="ARBA00012438"/>
    </source>
</evidence>
<evidence type="ECO:0000259" key="9">
    <source>
        <dbReference type="Pfam" id="PF07568"/>
    </source>
</evidence>
<dbReference type="Proteomes" id="UP000231962">
    <property type="component" value="Unassembled WGS sequence"/>
</dbReference>
<dbReference type="PANTHER" id="PTHR41523">
    <property type="entry name" value="TWO-COMPONENT SYSTEM SENSOR PROTEIN"/>
    <property type="match status" value="1"/>
</dbReference>
<dbReference type="Gene3D" id="3.30.450.20">
    <property type="entry name" value="PAS domain"/>
    <property type="match status" value="1"/>
</dbReference>
<feature type="transmembrane region" description="Helical" evidence="8">
    <location>
        <begin position="137"/>
        <end position="158"/>
    </location>
</feature>
<dbReference type="AlphaFoldDB" id="A0A2M9ZQU6"/>
<dbReference type="GO" id="GO:0004673">
    <property type="term" value="F:protein histidine kinase activity"/>
    <property type="evidence" value="ECO:0007669"/>
    <property type="project" value="UniProtKB-EC"/>
</dbReference>
<evidence type="ECO:0000313" key="11">
    <source>
        <dbReference type="EMBL" id="PJZ74339.1"/>
    </source>
</evidence>
<dbReference type="Proteomes" id="UP000231990">
    <property type="component" value="Unassembled WGS sequence"/>
</dbReference>
<evidence type="ECO:0000256" key="7">
    <source>
        <dbReference type="ARBA" id="ARBA00022840"/>
    </source>
</evidence>
<feature type="transmembrane region" description="Helical" evidence="8">
    <location>
        <begin position="15"/>
        <end position="37"/>
    </location>
</feature>
<comment type="catalytic activity">
    <reaction evidence="1">
        <text>ATP + protein L-histidine = ADP + protein N-phospho-L-histidine.</text>
        <dbReference type="EC" id="2.7.13.3"/>
    </reaction>
</comment>
<dbReference type="PANTHER" id="PTHR41523:SF8">
    <property type="entry name" value="ETHYLENE RESPONSE SENSOR PROTEIN"/>
    <property type="match status" value="1"/>
</dbReference>
<keyword evidence="12" id="KW-1185">Reference proteome</keyword>
<evidence type="ECO:0000256" key="4">
    <source>
        <dbReference type="ARBA" id="ARBA00022679"/>
    </source>
</evidence>
<protein>
    <recommendedName>
        <fullName evidence="2">histidine kinase</fullName>
        <ecNumber evidence="2">2.7.13.3</ecNumber>
    </recommendedName>
</protein>
<evidence type="ECO:0000256" key="3">
    <source>
        <dbReference type="ARBA" id="ARBA00022553"/>
    </source>
</evidence>
<evidence type="ECO:0000313" key="12">
    <source>
        <dbReference type="Proteomes" id="UP000231962"/>
    </source>
</evidence>
<dbReference type="GO" id="GO:0005524">
    <property type="term" value="F:ATP binding"/>
    <property type="evidence" value="ECO:0007669"/>
    <property type="project" value="UniProtKB-KW"/>
</dbReference>
<comment type="caution">
    <text evidence="11">The sequence shown here is derived from an EMBL/GenBank/DDBJ whole genome shotgun (WGS) entry which is preliminary data.</text>
</comment>
<dbReference type="EMBL" id="NPDY01000003">
    <property type="protein sequence ID" value="PJZ70503.1"/>
    <property type="molecule type" value="Genomic_DNA"/>
</dbReference>
<keyword evidence="8" id="KW-0472">Membrane</keyword>
<keyword evidence="7" id="KW-0067">ATP-binding</keyword>
<keyword evidence="4" id="KW-0808">Transferase</keyword>
<proteinExistence type="predicted"/>
<keyword evidence="5" id="KW-0547">Nucleotide-binding</keyword>
<feature type="transmembrane region" description="Helical" evidence="8">
    <location>
        <begin position="68"/>
        <end position="87"/>
    </location>
</feature>
<reference evidence="12 13" key="1">
    <citation type="submission" date="2017-07" db="EMBL/GenBank/DDBJ databases">
        <title>Leptospira spp. isolated from tropical soils.</title>
        <authorList>
            <person name="Thibeaux R."/>
            <person name="Iraola G."/>
            <person name="Ferres I."/>
            <person name="Bierque E."/>
            <person name="Girault D."/>
            <person name="Soupe-Gilbert M.-E."/>
            <person name="Picardeau M."/>
            <person name="Goarant C."/>
        </authorList>
    </citation>
    <scope>NUCLEOTIDE SEQUENCE [LARGE SCALE GENOMIC DNA]</scope>
    <source>
        <strain evidence="11 13">FH1-B-B1</strain>
        <strain evidence="10 12">FH1-B-C1</strain>
    </source>
</reference>
<evidence type="ECO:0000313" key="10">
    <source>
        <dbReference type="EMBL" id="PJZ70503.1"/>
    </source>
</evidence>
<evidence type="ECO:0000256" key="5">
    <source>
        <dbReference type="ARBA" id="ARBA00022741"/>
    </source>
</evidence>
<evidence type="ECO:0000256" key="8">
    <source>
        <dbReference type="SAM" id="Phobius"/>
    </source>
</evidence>
<gene>
    <name evidence="10" type="ORF">CH360_05800</name>
    <name evidence="11" type="ORF">CH373_05380</name>
</gene>
<keyword evidence="8" id="KW-1133">Transmembrane helix</keyword>
<feature type="transmembrane region" description="Helical" evidence="8">
    <location>
        <begin position="43"/>
        <end position="61"/>
    </location>
</feature>
<name>A0A2M9ZQU6_9LEPT</name>
<keyword evidence="6" id="KW-0418">Kinase</keyword>